<comment type="caution">
    <text evidence="10">The sequence shown here is derived from an EMBL/GenBank/DDBJ whole genome shotgun (WGS) entry which is preliminary data.</text>
</comment>
<dbReference type="FunFam" id="3.30.565.10:FF:000006">
    <property type="entry name" value="Sensor histidine kinase WalK"/>
    <property type="match status" value="1"/>
</dbReference>
<sequence length="652" mass="73395">MELRENKDLFQTVFDAASNGIALLQPVYDDAGKVTDFSILLLNKYTLDRIGDPDYKGKRYTDIFDKVNTGVLNELITVFETDNSAAIERHYSTDGQENWFRYTAVKNSDLLIVTIEDISQYKKAEIALHSALETTEKQKRLYDSITNNTPDLVYVFDLAYNFTYANKALLAMWGKSAEDAIGKGLRENGYEEWHALMHEREIDAIVAHKKSIRGTVSFPHAELGSRVYDYILVPVLNEAGEVEAIAGTTRDITDIKQVEEKLLQGETRLKTMIDQTPAATLVLMGDDLVIEQINKPMLQLIGHGEEVVGMPLIDVLPELKGQYIWEQVLGVYQKGISFGHSEVLVPHTRGGDVEDHYYNLAYRPLTENGKIIGMIQVAVDVTAQVVARKKLEESENRYRKLSETLEQLVNDRTKELQRSNEDLQQFAHVASHDLKEPIRKIKMFTSRLEEQLQDTLDTPSKGFIEKINVATDRMFTMIDGVLAYSTTNAAVQSPEPVDLNEVLRHIETDLEVSLQKAGGKIQFNDLPTVDGAQVLLYQLFYNLINNSVKFARTDVPPRIVLSSETHSIQDKGYAQIILKDNGIGFEPEQASRIFETFTRLNPKDKYEGTGLGLSLCKKIVERHGGSIVAKANPGEGATFIVTLPLQQQDTFI</sequence>
<dbReference type="InterPro" id="IPR036890">
    <property type="entry name" value="HATPase_C_sf"/>
</dbReference>
<feature type="domain" description="Histidine kinase" evidence="7">
    <location>
        <begin position="429"/>
        <end position="647"/>
    </location>
</feature>
<evidence type="ECO:0000259" key="7">
    <source>
        <dbReference type="PROSITE" id="PS50109"/>
    </source>
</evidence>
<evidence type="ECO:0000256" key="2">
    <source>
        <dbReference type="ARBA" id="ARBA00012438"/>
    </source>
</evidence>
<dbReference type="InterPro" id="IPR005467">
    <property type="entry name" value="His_kinase_dom"/>
</dbReference>
<proteinExistence type="predicted"/>
<dbReference type="PANTHER" id="PTHR43304">
    <property type="entry name" value="PHYTOCHROME-LIKE PROTEIN CPH1"/>
    <property type="match status" value="1"/>
</dbReference>
<dbReference type="PROSITE" id="PS50112">
    <property type="entry name" value="PAS"/>
    <property type="match status" value="1"/>
</dbReference>
<dbReference type="PROSITE" id="PS50109">
    <property type="entry name" value="HIS_KIN"/>
    <property type="match status" value="1"/>
</dbReference>
<feature type="domain" description="PAC" evidence="9">
    <location>
        <begin position="212"/>
        <end position="264"/>
    </location>
</feature>
<evidence type="ECO:0000256" key="6">
    <source>
        <dbReference type="SAM" id="Coils"/>
    </source>
</evidence>
<evidence type="ECO:0000256" key="5">
    <source>
        <dbReference type="ARBA" id="ARBA00022777"/>
    </source>
</evidence>
<dbReference type="GO" id="GO:0000155">
    <property type="term" value="F:phosphorelay sensor kinase activity"/>
    <property type="evidence" value="ECO:0007669"/>
    <property type="project" value="InterPro"/>
</dbReference>
<protein>
    <recommendedName>
        <fullName evidence="2">histidine kinase</fullName>
        <ecNumber evidence="2">2.7.13.3</ecNumber>
    </recommendedName>
</protein>
<dbReference type="CDD" id="cd00130">
    <property type="entry name" value="PAS"/>
    <property type="match status" value="1"/>
</dbReference>
<reference evidence="10" key="1">
    <citation type="submission" date="2020-02" db="EMBL/GenBank/DDBJ databases">
        <title>Flavobacterium sp. genome.</title>
        <authorList>
            <person name="Jung H.S."/>
            <person name="Baek J.H."/>
            <person name="Jeon C.O."/>
        </authorList>
    </citation>
    <scope>NUCLEOTIDE SEQUENCE</scope>
    <source>
        <strain evidence="10">SE-s28</strain>
    </source>
</reference>
<dbReference type="EMBL" id="JAAMPU010000103">
    <property type="protein sequence ID" value="NMH27856.1"/>
    <property type="molecule type" value="Genomic_DNA"/>
</dbReference>
<dbReference type="InterPro" id="IPR013656">
    <property type="entry name" value="PAS_4"/>
</dbReference>
<dbReference type="Gene3D" id="1.10.287.130">
    <property type="match status" value="1"/>
</dbReference>
<dbReference type="RefSeq" id="WP_169526911.1">
    <property type="nucleotide sequence ID" value="NZ_JAAMPU010000103.1"/>
</dbReference>
<dbReference type="PROSITE" id="PS50113">
    <property type="entry name" value="PAC"/>
    <property type="match status" value="1"/>
</dbReference>
<name>A0A972FKX5_9FLAO</name>
<evidence type="ECO:0000259" key="8">
    <source>
        <dbReference type="PROSITE" id="PS50112"/>
    </source>
</evidence>
<gene>
    <name evidence="10" type="ORF">G6047_07420</name>
</gene>
<evidence type="ECO:0000256" key="3">
    <source>
        <dbReference type="ARBA" id="ARBA00022553"/>
    </source>
</evidence>
<dbReference type="InterPro" id="IPR003594">
    <property type="entry name" value="HATPase_dom"/>
</dbReference>
<dbReference type="Pfam" id="PF00512">
    <property type="entry name" value="HisKA"/>
    <property type="match status" value="1"/>
</dbReference>
<dbReference type="InterPro" id="IPR052162">
    <property type="entry name" value="Sensor_kinase/Photoreceptor"/>
</dbReference>
<keyword evidence="11" id="KW-1185">Reference proteome</keyword>
<feature type="coiled-coil region" evidence="6">
    <location>
        <begin position="384"/>
        <end position="418"/>
    </location>
</feature>
<accession>A0A972FKX5</accession>
<dbReference type="SUPFAM" id="SSF47384">
    <property type="entry name" value="Homodimeric domain of signal transducing histidine kinase"/>
    <property type="match status" value="1"/>
</dbReference>
<dbReference type="CDD" id="cd00082">
    <property type="entry name" value="HisKA"/>
    <property type="match status" value="1"/>
</dbReference>
<dbReference type="InterPro" id="IPR035965">
    <property type="entry name" value="PAS-like_dom_sf"/>
</dbReference>
<dbReference type="InterPro" id="IPR036097">
    <property type="entry name" value="HisK_dim/P_sf"/>
</dbReference>
<dbReference type="Pfam" id="PF08448">
    <property type="entry name" value="PAS_4"/>
    <property type="match status" value="2"/>
</dbReference>
<evidence type="ECO:0000259" key="9">
    <source>
        <dbReference type="PROSITE" id="PS50113"/>
    </source>
</evidence>
<dbReference type="InterPro" id="IPR000014">
    <property type="entry name" value="PAS"/>
</dbReference>
<keyword evidence="4" id="KW-0808">Transferase</keyword>
<organism evidence="10 11">
    <name type="scientific">Flavobacterium silvaticum</name>
    <dbReference type="NCBI Taxonomy" id="1852020"/>
    <lineage>
        <taxon>Bacteria</taxon>
        <taxon>Pseudomonadati</taxon>
        <taxon>Bacteroidota</taxon>
        <taxon>Flavobacteriia</taxon>
        <taxon>Flavobacteriales</taxon>
        <taxon>Flavobacteriaceae</taxon>
        <taxon>Flavobacterium</taxon>
    </lineage>
</organism>
<dbReference type="Pfam" id="PF02518">
    <property type="entry name" value="HATPase_c"/>
    <property type="match status" value="1"/>
</dbReference>
<comment type="catalytic activity">
    <reaction evidence="1">
        <text>ATP + protein L-histidine = ADP + protein N-phospho-L-histidine.</text>
        <dbReference type="EC" id="2.7.13.3"/>
    </reaction>
</comment>
<dbReference type="InterPro" id="IPR004358">
    <property type="entry name" value="Sig_transdc_His_kin-like_C"/>
</dbReference>
<dbReference type="InterPro" id="IPR003661">
    <property type="entry name" value="HisK_dim/P_dom"/>
</dbReference>
<evidence type="ECO:0000313" key="10">
    <source>
        <dbReference type="EMBL" id="NMH27856.1"/>
    </source>
</evidence>
<dbReference type="PANTHER" id="PTHR43304:SF1">
    <property type="entry name" value="PAC DOMAIN-CONTAINING PROTEIN"/>
    <property type="match status" value="1"/>
</dbReference>
<dbReference type="EC" id="2.7.13.3" evidence="2"/>
<dbReference type="SMART" id="SM00388">
    <property type="entry name" value="HisKA"/>
    <property type="match status" value="1"/>
</dbReference>
<feature type="domain" description="PAS" evidence="8">
    <location>
        <begin position="138"/>
        <end position="183"/>
    </location>
</feature>
<keyword evidence="6" id="KW-0175">Coiled coil</keyword>
<dbReference type="SMART" id="SM00091">
    <property type="entry name" value="PAS"/>
    <property type="match status" value="2"/>
</dbReference>
<dbReference type="Gene3D" id="3.30.450.20">
    <property type="entry name" value="PAS domain"/>
    <property type="match status" value="3"/>
</dbReference>
<dbReference type="PRINTS" id="PR00344">
    <property type="entry name" value="BCTRLSENSOR"/>
</dbReference>
<keyword evidence="3" id="KW-0597">Phosphoprotein</keyword>
<dbReference type="InterPro" id="IPR000700">
    <property type="entry name" value="PAS-assoc_C"/>
</dbReference>
<evidence type="ECO:0000256" key="4">
    <source>
        <dbReference type="ARBA" id="ARBA00022679"/>
    </source>
</evidence>
<dbReference type="SUPFAM" id="SSF55874">
    <property type="entry name" value="ATPase domain of HSP90 chaperone/DNA topoisomerase II/histidine kinase"/>
    <property type="match status" value="1"/>
</dbReference>
<dbReference type="SUPFAM" id="SSF55785">
    <property type="entry name" value="PYP-like sensor domain (PAS domain)"/>
    <property type="match status" value="2"/>
</dbReference>
<evidence type="ECO:0000256" key="1">
    <source>
        <dbReference type="ARBA" id="ARBA00000085"/>
    </source>
</evidence>
<dbReference type="AlphaFoldDB" id="A0A972FKX5"/>
<dbReference type="SMART" id="SM00387">
    <property type="entry name" value="HATPase_c"/>
    <property type="match status" value="1"/>
</dbReference>
<dbReference type="NCBIfam" id="TIGR00229">
    <property type="entry name" value="sensory_box"/>
    <property type="match status" value="1"/>
</dbReference>
<keyword evidence="5" id="KW-0418">Kinase</keyword>
<evidence type="ECO:0000313" key="11">
    <source>
        <dbReference type="Proteomes" id="UP000712080"/>
    </source>
</evidence>
<dbReference type="Proteomes" id="UP000712080">
    <property type="component" value="Unassembled WGS sequence"/>
</dbReference>
<dbReference type="Gene3D" id="3.30.565.10">
    <property type="entry name" value="Histidine kinase-like ATPase, C-terminal domain"/>
    <property type="match status" value="1"/>
</dbReference>